<dbReference type="InterPro" id="IPR041661">
    <property type="entry name" value="ZN622/Rei1/Reh1_Znf-C2H2"/>
</dbReference>
<comment type="similarity">
    <text evidence="4">Belongs to the ZNF277 family.</text>
</comment>
<dbReference type="Proteomes" id="UP000285301">
    <property type="component" value="Unassembled WGS sequence"/>
</dbReference>
<evidence type="ECO:0000259" key="6">
    <source>
        <dbReference type="PROSITE" id="PS50157"/>
    </source>
</evidence>
<dbReference type="PROSITE" id="PS00028">
    <property type="entry name" value="ZINC_FINGER_C2H2_1"/>
    <property type="match status" value="1"/>
</dbReference>
<dbReference type="SUPFAM" id="SSF57667">
    <property type="entry name" value="beta-beta-alpha zinc fingers"/>
    <property type="match status" value="2"/>
</dbReference>
<dbReference type="GO" id="GO:0008270">
    <property type="term" value="F:zinc ion binding"/>
    <property type="evidence" value="ECO:0007669"/>
    <property type="project" value="UniProtKB-KW"/>
</dbReference>
<proteinExistence type="inferred from homology"/>
<dbReference type="PANTHER" id="PTHR13267">
    <property type="entry name" value="ZINC FINGER PROTEIN 277"/>
    <property type="match status" value="1"/>
</dbReference>
<reference evidence="7 8" key="1">
    <citation type="journal article" date="2018" name="Gigascience">
        <title>Genomes of trombidid mites reveal novel predicted allergens and laterally-transferred genes associated with secondary metabolism.</title>
        <authorList>
            <person name="Dong X."/>
            <person name="Chaisiri K."/>
            <person name="Xia D."/>
            <person name="Armstrong S.D."/>
            <person name="Fang Y."/>
            <person name="Donnelly M.J."/>
            <person name="Kadowaki T."/>
            <person name="McGarry J.W."/>
            <person name="Darby A.C."/>
            <person name="Makepeace B.L."/>
        </authorList>
    </citation>
    <scope>NUCLEOTIDE SEQUENCE [LARGE SCALE GENOMIC DNA]</scope>
    <source>
        <strain evidence="7">UoL-WK</strain>
    </source>
</reference>
<keyword evidence="3" id="KW-0862">Zinc</keyword>
<dbReference type="EMBL" id="NCKU01003150">
    <property type="protein sequence ID" value="RWS08076.1"/>
    <property type="molecule type" value="Genomic_DNA"/>
</dbReference>
<evidence type="ECO:0000313" key="7">
    <source>
        <dbReference type="EMBL" id="RWS08076.1"/>
    </source>
</evidence>
<dbReference type="Gene3D" id="3.30.160.60">
    <property type="entry name" value="Classic Zinc Finger"/>
    <property type="match status" value="1"/>
</dbReference>
<name>A0A443QYJ3_9ACAR</name>
<dbReference type="SMART" id="SM00355">
    <property type="entry name" value="ZnF_C2H2"/>
    <property type="match status" value="4"/>
</dbReference>
<dbReference type="OrthoDB" id="278606at2759"/>
<dbReference type="AlphaFoldDB" id="A0A443QYJ3"/>
<protein>
    <recommendedName>
        <fullName evidence="6">C2H2-type domain-containing protein</fullName>
    </recommendedName>
</protein>
<dbReference type="STRING" id="1965070.A0A443QYJ3"/>
<dbReference type="InterPro" id="IPR036236">
    <property type="entry name" value="Znf_C2H2_sf"/>
</dbReference>
<evidence type="ECO:0000256" key="1">
    <source>
        <dbReference type="ARBA" id="ARBA00022723"/>
    </source>
</evidence>
<evidence type="ECO:0000313" key="8">
    <source>
        <dbReference type="Proteomes" id="UP000285301"/>
    </source>
</evidence>
<gene>
    <name evidence="7" type="ORF">B4U79_01207</name>
</gene>
<comment type="caution">
    <text evidence="7">The sequence shown here is derived from an EMBL/GenBank/DDBJ whole genome shotgun (WGS) entry which is preliminary data.</text>
</comment>
<dbReference type="InterPro" id="IPR040048">
    <property type="entry name" value="ZNF277"/>
</dbReference>
<feature type="domain" description="C2H2-type" evidence="6">
    <location>
        <begin position="188"/>
        <end position="219"/>
    </location>
</feature>
<keyword evidence="1" id="KW-0479">Metal-binding</keyword>
<dbReference type="Pfam" id="PF12756">
    <property type="entry name" value="zf-C2H2_2"/>
    <property type="match status" value="2"/>
</dbReference>
<accession>A0A443QYJ3</accession>
<keyword evidence="8" id="KW-1185">Reference proteome</keyword>
<sequence length="394" mass="46863">MSVENTNGSCLLCDKAFDLKKGSFNSKSAASKAVIERFKQHLLETHRFVISDISEIADLFEYIGYWKLKLQNCLSPKEYLAVIKTNSKSDDMHQSEEYFMLCPDVLPEDKSLRERLHAKRLQEVLEFQEKERKDEMFSRQCLLCRKVFTGNIRVLLNHLAANHNLSFGLPDNLVFVNELLDLVESKLKQCICLYCEKIFKDRDTLREHMRKKHHKRLNPNNKEYDKYYIVNYLHTHKSNHQSPKDDCEVHCDDDIDENETWDDWREDEKDEILCLFCIEEFANVDIFTDHLKKVHHFDWNSMQSLNFYEKIKLINYIRKSGEKRICCYCQNKFDSNSEFVKHINIENETFLLPNKELWDLPEFYFPALDNDAVLSILQDPEEFKSNEDITIIPE</sequence>
<organism evidence="7 8">
    <name type="scientific">Dinothrombium tinctorium</name>
    <dbReference type="NCBI Taxonomy" id="1965070"/>
    <lineage>
        <taxon>Eukaryota</taxon>
        <taxon>Metazoa</taxon>
        <taxon>Ecdysozoa</taxon>
        <taxon>Arthropoda</taxon>
        <taxon>Chelicerata</taxon>
        <taxon>Arachnida</taxon>
        <taxon>Acari</taxon>
        <taxon>Acariformes</taxon>
        <taxon>Trombidiformes</taxon>
        <taxon>Prostigmata</taxon>
        <taxon>Anystina</taxon>
        <taxon>Parasitengona</taxon>
        <taxon>Trombidioidea</taxon>
        <taxon>Trombidiidae</taxon>
        <taxon>Dinothrombium</taxon>
    </lineage>
</organism>
<evidence type="ECO:0000256" key="2">
    <source>
        <dbReference type="ARBA" id="ARBA00022771"/>
    </source>
</evidence>
<dbReference type="PANTHER" id="PTHR13267:SF3">
    <property type="entry name" value="ZINC FINGER PROTEIN 277"/>
    <property type="match status" value="1"/>
</dbReference>
<dbReference type="InterPro" id="IPR013087">
    <property type="entry name" value="Znf_C2H2_type"/>
</dbReference>
<keyword evidence="2 5" id="KW-0863">Zinc-finger</keyword>
<evidence type="ECO:0000256" key="4">
    <source>
        <dbReference type="ARBA" id="ARBA00034119"/>
    </source>
</evidence>
<dbReference type="PROSITE" id="PS50157">
    <property type="entry name" value="ZINC_FINGER_C2H2_2"/>
    <property type="match status" value="1"/>
</dbReference>
<evidence type="ECO:0000256" key="5">
    <source>
        <dbReference type="PROSITE-ProRule" id="PRU00042"/>
    </source>
</evidence>
<evidence type="ECO:0000256" key="3">
    <source>
        <dbReference type="ARBA" id="ARBA00022833"/>
    </source>
</evidence>